<dbReference type="Proteomes" id="UP001155241">
    <property type="component" value="Unassembled WGS sequence"/>
</dbReference>
<dbReference type="AlphaFoldDB" id="A0A9X2FAG4"/>
<evidence type="ECO:0000313" key="2">
    <source>
        <dbReference type="EMBL" id="MCO6045380.1"/>
    </source>
</evidence>
<name>A0A9X2FAG4_9BACT</name>
<dbReference type="RefSeq" id="WP_252853495.1">
    <property type="nucleotide sequence ID" value="NZ_JAMXLR010000055.1"/>
</dbReference>
<protein>
    <submittedName>
        <fullName evidence="2">Uncharacterized protein</fullName>
    </submittedName>
</protein>
<keyword evidence="3" id="KW-1185">Reference proteome</keyword>
<organism evidence="2 3">
    <name type="scientific">Aeoliella straminimaris</name>
    <dbReference type="NCBI Taxonomy" id="2954799"/>
    <lineage>
        <taxon>Bacteria</taxon>
        <taxon>Pseudomonadati</taxon>
        <taxon>Planctomycetota</taxon>
        <taxon>Planctomycetia</taxon>
        <taxon>Pirellulales</taxon>
        <taxon>Lacipirellulaceae</taxon>
        <taxon>Aeoliella</taxon>
    </lineage>
</organism>
<feature type="compositionally biased region" description="Low complexity" evidence="1">
    <location>
        <begin position="25"/>
        <end position="46"/>
    </location>
</feature>
<comment type="caution">
    <text evidence="2">The sequence shown here is derived from an EMBL/GenBank/DDBJ whole genome shotgun (WGS) entry which is preliminary data.</text>
</comment>
<evidence type="ECO:0000313" key="3">
    <source>
        <dbReference type="Proteomes" id="UP001155241"/>
    </source>
</evidence>
<gene>
    <name evidence="2" type="ORF">NG895_15835</name>
</gene>
<sequence>MKKLGMFLMMLTVVGYTIGCSKPETTPSTDDTTPPAAGTGDSDAAPPAEPAE</sequence>
<feature type="region of interest" description="Disordered" evidence="1">
    <location>
        <begin position="19"/>
        <end position="52"/>
    </location>
</feature>
<evidence type="ECO:0000256" key="1">
    <source>
        <dbReference type="SAM" id="MobiDB-lite"/>
    </source>
</evidence>
<accession>A0A9X2FAG4</accession>
<dbReference type="EMBL" id="JAMXLR010000055">
    <property type="protein sequence ID" value="MCO6045380.1"/>
    <property type="molecule type" value="Genomic_DNA"/>
</dbReference>
<reference evidence="2" key="1">
    <citation type="submission" date="2022-06" db="EMBL/GenBank/DDBJ databases">
        <title>Aeoliella straminimaris, a novel planctomycete from sediments.</title>
        <authorList>
            <person name="Vitorino I.R."/>
            <person name="Lage O.M."/>
        </authorList>
    </citation>
    <scope>NUCLEOTIDE SEQUENCE</scope>
    <source>
        <strain evidence="2">ICT_H6.2</strain>
    </source>
</reference>
<proteinExistence type="predicted"/>